<evidence type="ECO:0000313" key="7">
    <source>
        <dbReference type="Proteomes" id="UP000087171"/>
    </source>
</evidence>
<gene>
    <name evidence="8 9" type="primary">LOC101505530</name>
</gene>
<reference evidence="8 9" key="2">
    <citation type="submission" date="2025-04" db="UniProtKB">
        <authorList>
            <consortium name="RefSeq"/>
        </authorList>
    </citation>
    <scope>IDENTIFICATION</scope>
    <source>
        <tissue evidence="8 9">Etiolated seedlings</tissue>
    </source>
</reference>
<dbReference type="InterPro" id="IPR013083">
    <property type="entry name" value="Znf_RING/FYVE/PHD"/>
</dbReference>
<dbReference type="GO" id="GO:0004842">
    <property type="term" value="F:ubiquitin-protein transferase activity"/>
    <property type="evidence" value="ECO:0007669"/>
    <property type="project" value="InterPro"/>
</dbReference>
<evidence type="ECO:0000259" key="6">
    <source>
        <dbReference type="PROSITE" id="PS50089"/>
    </source>
</evidence>
<dbReference type="Gene3D" id="3.30.40.10">
    <property type="entry name" value="Zinc/RING finger domain, C3HC4 (zinc finger)"/>
    <property type="match status" value="1"/>
</dbReference>
<dbReference type="RefSeq" id="XP_027189937.1">
    <property type="nucleotide sequence ID" value="XM_027334136.1"/>
</dbReference>
<dbReference type="OrthoDB" id="1305878at2759"/>
<dbReference type="Proteomes" id="UP000087171">
    <property type="component" value="Chromosome Ca4"/>
</dbReference>
<dbReference type="PANTHER" id="PTHR46293">
    <property type="entry name" value="E3 UBIQUITIN PROTEIN LIGASE DRIP1"/>
    <property type="match status" value="1"/>
</dbReference>
<protein>
    <submittedName>
        <fullName evidence="8 9">E3 ubiquitin protein ligase DRIP2-like</fullName>
    </submittedName>
</protein>
<dbReference type="GO" id="GO:0008270">
    <property type="term" value="F:zinc ion binding"/>
    <property type="evidence" value="ECO:0007669"/>
    <property type="project" value="UniProtKB-KW"/>
</dbReference>
<accession>A0A1S3E219</accession>
<evidence type="ECO:0000256" key="5">
    <source>
        <dbReference type="SAM" id="MobiDB-lite"/>
    </source>
</evidence>
<dbReference type="RefSeq" id="XP_012569832.2">
    <property type="nucleotide sequence ID" value="XM_012714378.2"/>
</dbReference>
<dbReference type="InterPro" id="IPR044807">
    <property type="entry name" value="DRIP1-like"/>
</dbReference>
<dbReference type="PaxDb" id="3827-XP_004495463.1"/>
<keyword evidence="2 4" id="KW-0863">Zinc-finger</keyword>
<evidence type="ECO:0000256" key="2">
    <source>
        <dbReference type="ARBA" id="ARBA00022771"/>
    </source>
</evidence>
<dbReference type="SUPFAM" id="SSF57850">
    <property type="entry name" value="RING/U-box"/>
    <property type="match status" value="1"/>
</dbReference>
<dbReference type="InterPro" id="IPR001841">
    <property type="entry name" value="Znf_RING"/>
</dbReference>
<evidence type="ECO:0000256" key="1">
    <source>
        <dbReference type="ARBA" id="ARBA00022723"/>
    </source>
</evidence>
<name>A0A1S3E219_CICAR</name>
<dbReference type="eggNOG" id="KOG2660">
    <property type="taxonomic scope" value="Eukaryota"/>
</dbReference>
<keyword evidence="3" id="KW-0862">Zinc</keyword>
<feature type="compositionally biased region" description="Basic residues" evidence="5">
    <location>
        <begin position="109"/>
        <end position="119"/>
    </location>
</feature>
<dbReference type="STRING" id="3827.A0A1S3E219"/>
<reference evidence="7" key="1">
    <citation type="journal article" date="2013" name="Nat. Biotechnol.">
        <title>Draft genome sequence of chickpea (Cicer arietinum) provides a resource for trait improvement.</title>
        <authorList>
            <person name="Varshney R.K."/>
            <person name="Song C."/>
            <person name="Saxena R.K."/>
            <person name="Azam S."/>
            <person name="Yu S."/>
            <person name="Sharpe A.G."/>
            <person name="Cannon S."/>
            <person name="Baek J."/>
            <person name="Rosen B.D."/>
            <person name="Tar'an B."/>
            <person name="Millan T."/>
            <person name="Zhang X."/>
            <person name="Ramsay L.D."/>
            <person name="Iwata A."/>
            <person name="Wang Y."/>
            <person name="Nelson W."/>
            <person name="Farmer A.D."/>
            <person name="Gaur P.M."/>
            <person name="Soderlund C."/>
            <person name="Penmetsa R.V."/>
            <person name="Xu C."/>
            <person name="Bharti A.K."/>
            <person name="He W."/>
            <person name="Winter P."/>
            <person name="Zhao S."/>
            <person name="Hane J.K."/>
            <person name="Carrasquilla-Garcia N."/>
            <person name="Condie J.A."/>
            <person name="Upadhyaya H.D."/>
            <person name="Luo M.C."/>
            <person name="Thudi M."/>
            <person name="Gowda C.L."/>
            <person name="Singh N.P."/>
            <person name="Lichtenzveig J."/>
            <person name="Gali K.K."/>
            <person name="Rubio J."/>
            <person name="Nadarajan N."/>
            <person name="Dolezel J."/>
            <person name="Bansal K.C."/>
            <person name="Xu X."/>
            <person name="Edwards D."/>
            <person name="Zhang G."/>
            <person name="Kahl G."/>
            <person name="Gil J."/>
            <person name="Singh K.B."/>
            <person name="Datta S.K."/>
            <person name="Jackson S.A."/>
            <person name="Wang J."/>
            <person name="Cook D.R."/>
        </authorList>
    </citation>
    <scope>NUCLEOTIDE SEQUENCE [LARGE SCALE GENOMIC DNA]</scope>
    <source>
        <strain evidence="7">cv. CDC Frontier</strain>
    </source>
</reference>
<dbReference type="SMART" id="SM00184">
    <property type="entry name" value="RING"/>
    <property type="match status" value="1"/>
</dbReference>
<dbReference type="AlphaFoldDB" id="A0A1S3E219"/>
<keyword evidence="7" id="KW-1185">Reference proteome</keyword>
<proteinExistence type="predicted"/>
<dbReference type="PROSITE" id="PS00518">
    <property type="entry name" value="ZF_RING_1"/>
    <property type="match status" value="1"/>
</dbReference>
<evidence type="ECO:0000256" key="4">
    <source>
        <dbReference type="PROSITE-ProRule" id="PRU00175"/>
    </source>
</evidence>
<feature type="compositionally biased region" description="Basic and acidic residues" evidence="5">
    <location>
        <begin position="120"/>
        <end position="135"/>
    </location>
</feature>
<dbReference type="KEGG" id="cam:101505530"/>
<keyword evidence="1" id="KW-0479">Metal-binding</keyword>
<dbReference type="InterPro" id="IPR017907">
    <property type="entry name" value="Znf_RING_CS"/>
</dbReference>
<feature type="domain" description="RING-type" evidence="6">
    <location>
        <begin position="17"/>
        <end position="58"/>
    </location>
</feature>
<dbReference type="Pfam" id="PF13923">
    <property type="entry name" value="zf-C3HC4_2"/>
    <property type="match status" value="1"/>
</dbReference>
<dbReference type="PANTHER" id="PTHR46293:SF3">
    <property type="entry name" value="E3 UBIQUITIN PROTEIN LIGASE DRIPH-RELATED"/>
    <property type="match status" value="1"/>
</dbReference>
<evidence type="ECO:0000313" key="9">
    <source>
        <dbReference type="RefSeq" id="XP_027189937.1"/>
    </source>
</evidence>
<evidence type="ECO:0000256" key="3">
    <source>
        <dbReference type="ARBA" id="ARBA00022833"/>
    </source>
</evidence>
<organism evidence="7 8">
    <name type="scientific">Cicer arietinum</name>
    <name type="common">Chickpea</name>
    <name type="synonym">Garbanzo</name>
    <dbReference type="NCBI Taxonomy" id="3827"/>
    <lineage>
        <taxon>Eukaryota</taxon>
        <taxon>Viridiplantae</taxon>
        <taxon>Streptophyta</taxon>
        <taxon>Embryophyta</taxon>
        <taxon>Tracheophyta</taxon>
        <taxon>Spermatophyta</taxon>
        <taxon>Magnoliopsida</taxon>
        <taxon>eudicotyledons</taxon>
        <taxon>Gunneridae</taxon>
        <taxon>Pentapetalae</taxon>
        <taxon>rosids</taxon>
        <taxon>fabids</taxon>
        <taxon>Fabales</taxon>
        <taxon>Fabaceae</taxon>
        <taxon>Papilionoideae</taxon>
        <taxon>50 kb inversion clade</taxon>
        <taxon>NPAAA clade</taxon>
        <taxon>Hologalegina</taxon>
        <taxon>IRL clade</taxon>
        <taxon>Cicereae</taxon>
        <taxon>Cicer</taxon>
    </lineage>
</organism>
<dbReference type="PROSITE" id="PS50089">
    <property type="entry name" value="ZF_RING_2"/>
    <property type="match status" value="1"/>
</dbReference>
<dbReference type="CDD" id="cd16525">
    <property type="entry name" value="RING-HC_PCGF"/>
    <property type="match status" value="1"/>
</dbReference>
<evidence type="ECO:0000313" key="8">
    <source>
        <dbReference type="RefSeq" id="XP_012569832.2"/>
    </source>
</evidence>
<feature type="region of interest" description="Disordered" evidence="5">
    <location>
        <begin position="94"/>
        <end position="148"/>
    </location>
</feature>
<sequence>MVKQKVNHAKLSELFTCRLCNKYLRDATTICECLHSFCRECIEKKLTDEKLNHCPVCNVDLGCSPLDKLRTDNNLQGMRDKFFSNKGKNVKKTVSTKKKKKSQFSTKTNGKKAKRASKKVKNDATEKEAQEETKQMQEFSITPQEPKVSASEMVADVKKEERKHCGIEILDEVSTILSARRAKAVARKKFIRTDLIPTVDEKKDDKLPQFETFSETPKIRFKMSSKPESSQRIVLKNVSEDNAELRKGKAVMYDEPFNYLVETKSKNKSPNNSTMQENGVIPMLLDSSDNDSHHVPKVQVKKHWNHQIEPLWDLNESVSPNKDPLKFKLKLLDRNQEKRLKFIEDLNLPAQPESENHKETGPIWFSLVASKEREVGATLPQIYPSYLRVKNGNLSVSYIKKYLVMKLGLFSEAEVEILLEGKPVLSSMQLQNLVEFWLETIPKNGKIHTSVGSSAKDYIMVLSYGRKA</sequence>